<accession>A0ABT3MSR7</accession>
<organism evidence="1 2">
    <name type="scientific">Endozoicomonas gorgoniicola</name>
    <dbReference type="NCBI Taxonomy" id="1234144"/>
    <lineage>
        <taxon>Bacteria</taxon>
        <taxon>Pseudomonadati</taxon>
        <taxon>Pseudomonadota</taxon>
        <taxon>Gammaproteobacteria</taxon>
        <taxon>Oceanospirillales</taxon>
        <taxon>Endozoicomonadaceae</taxon>
        <taxon>Endozoicomonas</taxon>
    </lineage>
</organism>
<dbReference type="InterPro" id="IPR058988">
    <property type="entry name" value="IpaJ"/>
</dbReference>
<keyword evidence="2" id="KW-1185">Reference proteome</keyword>
<name>A0ABT3MSR7_9GAMM</name>
<protein>
    <submittedName>
        <fullName evidence="1">Uncharacterized protein</fullName>
    </submittedName>
</protein>
<gene>
    <name evidence="1" type="ORF">NX722_07175</name>
</gene>
<evidence type="ECO:0000313" key="2">
    <source>
        <dbReference type="Proteomes" id="UP001209854"/>
    </source>
</evidence>
<dbReference type="RefSeq" id="WP_262567388.1">
    <property type="nucleotide sequence ID" value="NZ_JAPFCC010000001.1"/>
</dbReference>
<proteinExistence type="predicted"/>
<comment type="caution">
    <text evidence="1">The sequence shown here is derived from an EMBL/GenBank/DDBJ whole genome shotgun (WGS) entry which is preliminary data.</text>
</comment>
<dbReference type="Proteomes" id="UP001209854">
    <property type="component" value="Unassembled WGS sequence"/>
</dbReference>
<dbReference type="EMBL" id="JAPFCC010000001">
    <property type="protein sequence ID" value="MCW7552427.1"/>
    <property type="molecule type" value="Genomic_DNA"/>
</dbReference>
<sequence length="124" mass="13937">MPSQIIKCCKMLGLNAFAIARKSFSIFVLKAMFREELAKLRCSHALVEQSKKTLPKGILNTALAMHQRELKVVRHRNGDLHYIMVRPDGTAMDPSLGKTFPSVIDFKRTLNMHGTGLSLIIQKS</sequence>
<reference evidence="1 2" key="1">
    <citation type="submission" date="2022-10" db="EMBL/GenBank/DDBJ databases">
        <title>High-quality genome sequences of two octocoral-associated bacteria, Endozoicomonas euniceicola EF212 and Endozoicomonas gorgoniicola PS125.</title>
        <authorList>
            <person name="Chiou Y.-J."/>
            <person name="Chen Y.-H."/>
        </authorList>
    </citation>
    <scope>NUCLEOTIDE SEQUENCE [LARGE SCALE GENOMIC DNA]</scope>
    <source>
        <strain evidence="1 2">PS125</strain>
    </source>
</reference>
<evidence type="ECO:0000313" key="1">
    <source>
        <dbReference type="EMBL" id="MCW7552427.1"/>
    </source>
</evidence>
<dbReference type="Pfam" id="PF25855">
    <property type="entry name" value="IpaJ_protease"/>
    <property type="match status" value="1"/>
</dbReference>